<feature type="transmembrane region" description="Helical" evidence="2">
    <location>
        <begin position="76"/>
        <end position="100"/>
    </location>
</feature>
<evidence type="ECO:0000256" key="1">
    <source>
        <dbReference type="SAM" id="MobiDB-lite"/>
    </source>
</evidence>
<feature type="transmembrane region" description="Helical" evidence="2">
    <location>
        <begin position="245"/>
        <end position="265"/>
    </location>
</feature>
<proteinExistence type="predicted"/>
<protein>
    <submittedName>
        <fullName evidence="4">Acyltransferase family protein</fullName>
    </submittedName>
</protein>
<evidence type="ECO:0000259" key="3">
    <source>
        <dbReference type="Pfam" id="PF01757"/>
    </source>
</evidence>
<evidence type="ECO:0000313" key="5">
    <source>
        <dbReference type="Proteomes" id="UP000219440"/>
    </source>
</evidence>
<evidence type="ECO:0000256" key="2">
    <source>
        <dbReference type="SAM" id="Phobius"/>
    </source>
</evidence>
<feature type="region of interest" description="Disordered" evidence="1">
    <location>
        <begin position="1"/>
        <end position="21"/>
    </location>
</feature>
<organism evidence="4 5">
    <name type="scientific">Salinibacterium xinjiangense</name>
    <dbReference type="NCBI Taxonomy" id="386302"/>
    <lineage>
        <taxon>Bacteria</taxon>
        <taxon>Bacillati</taxon>
        <taxon>Actinomycetota</taxon>
        <taxon>Actinomycetes</taxon>
        <taxon>Micrococcales</taxon>
        <taxon>Microbacteriaceae</taxon>
        <taxon>Salinibacterium</taxon>
    </lineage>
</organism>
<dbReference type="OrthoDB" id="8206682at2"/>
<feature type="compositionally biased region" description="Polar residues" evidence="1">
    <location>
        <begin position="1"/>
        <end position="17"/>
    </location>
</feature>
<keyword evidence="2" id="KW-0812">Transmembrane</keyword>
<feature type="domain" description="Acyltransferase 3" evidence="3">
    <location>
        <begin position="33"/>
        <end position="373"/>
    </location>
</feature>
<evidence type="ECO:0000313" key="4">
    <source>
        <dbReference type="EMBL" id="SOE70661.1"/>
    </source>
</evidence>
<dbReference type="RefSeq" id="WP_097061333.1">
    <property type="nucleotide sequence ID" value="NZ_BMLC01000003.1"/>
</dbReference>
<feature type="transmembrane region" description="Helical" evidence="2">
    <location>
        <begin position="322"/>
        <end position="344"/>
    </location>
</feature>
<reference evidence="4 5" key="1">
    <citation type="submission" date="2017-09" db="EMBL/GenBank/DDBJ databases">
        <authorList>
            <person name="Ehlers B."/>
            <person name="Leendertz F.H."/>
        </authorList>
    </citation>
    <scope>NUCLEOTIDE SEQUENCE [LARGE SCALE GENOMIC DNA]</scope>
    <source>
        <strain evidence="4 5">CGMCC 1.05381</strain>
    </source>
</reference>
<dbReference type="Pfam" id="PF01757">
    <property type="entry name" value="Acyl_transf_3"/>
    <property type="match status" value="1"/>
</dbReference>
<keyword evidence="4" id="KW-0808">Transferase</keyword>
<feature type="transmembrane region" description="Helical" evidence="2">
    <location>
        <begin position="412"/>
        <end position="430"/>
    </location>
</feature>
<keyword evidence="5" id="KW-1185">Reference proteome</keyword>
<gene>
    <name evidence="4" type="ORF">SAMN06296378_2286</name>
</gene>
<feature type="transmembrane region" description="Helical" evidence="2">
    <location>
        <begin position="388"/>
        <end position="406"/>
    </location>
</feature>
<feature type="transmembrane region" description="Helical" evidence="2">
    <location>
        <begin position="191"/>
        <end position="207"/>
    </location>
</feature>
<keyword evidence="2" id="KW-1133">Transmembrane helix</keyword>
<accession>A0A2C8ZXC3</accession>
<dbReference type="Proteomes" id="UP000219440">
    <property type="component" value="Unassembled WGS sequence"/>
</dbReference>
<feature type="transmembrane region" description="Helical" evidence="2">
    <location>
        <begin position="35"/>
        <end position="56"/>
    </location>
</feature>
<feature type="transmembrane region" description="Helical" evidence="2">
    <location>
        <begin position="356"/>
        <end position="376"/>
    </location>
</feature>
<feature type="transmembrane region" description="Helical" evidence="2">
    <location>
        <begin position="213"/>
        <end position="233"/>
    </location>
</feature>
<dbReference type="GO" id="GO:0016747">
    <property type="term" value="F:acyltransferase activity, transferring groups other than amino-acyl groups"/>
    <property type="evidence" value="ECO:0007669"/>
    <property type="project" value="InterPro"/>
</dbReference>
<keyword evidence="2" id="KW-0472">Membrane</keyword>
<name>A0A2C8ZXC3_9MICO</name>
<dbReference type="AlphaFoldDB" id="A0A2C8ZXC3"/>
<feature type="transmembrane region" description="Helical" evidence="2">
    <location>
        <begin position="128"/>
        <end position="148"/>
    </location>
</feature>
<sequence length="440" mass="47569">MTNVAPKTNTTRSPSTVESRRSSIDLSRRDLTLDIARVFCVLLVVAIHLMMVGVGFDADGRLVAQSPSESPLGTQPWFAGVTWAGQIMPLFFVVGGFASITAWRSTVRRGGTPADYVRNRVLRLAQPALPLYLFYAVVIGAATIAAIAPELLSLAVQGAASPLWFLAAYTLCQSMVPTMVGLHTRAPRRTLASLLLGAVIVDSLRLATGIDEIGLANLFFVWLFAQQLGFWYADGWFATRRRWHLVLIAAASYAALLPLTFSGSYPFDMLTNLNPPTVPLIALAVAQACVLRLLRPALALLMNTHAARAVVSIVGSRLMTVYLWHLPILLIITGASLLIPGAAPTPGSAAWWWSRPVLYIVVLLAVFALSFLVGRWEAPREITATPPGGIVALAAVLSFIPSFLVLEFFMNLTLAIVGSMLLAVSVLMLGRWRTHATALD</sequence>
<dbReference type="InterPro" id="IPR002656">
    <property type="entry name" value="Acyl_transf_3_dom"/>
</dbReference>
<feature type="transmembrane region" description="Helical" evidence="2">
    <location>
        <begin position="277"/>
        <end position="301"/>
    </location>
</feature>
<keyword evidence="4" id="KW-0012">Acyltransferase</keyword>
<dbReference type="EMBL" id="OCST01000004">
    <property type="protein sequence ID" value="SOE70661.1"/>
    <property type="molecule type" value="Genomic_DNA"/>
</dbReference>